<evidence type="ECO:0000313" key="6">
    <source>
        <dbReference type="EMBL" id="GCE20734.1"/>
    </source>
</evidence>
<name>A0A402AUX2_9CHLR</name>
<feature type="domain" description="Insertion element IS402-like" evidence="2">
    <location>
        <begin position="9"/>
        <end position="84"/>
    </location>
</feature>
<dbReference type="Pfam" id="PF01609">
    <property type="entry name" value="DDE_Tnp_1"/>
    <property type="match status" value="1"/>
</dbReference>
<dbReference type="EMBL" id="BIFS01000002">
    <property type="protein sequence ID" value="GCE22875.1"/>
    <property type="molecule type" value="Genomic_DNA"/>
</dbReference>
<dbReference type="EMBL" id="BIFS01000001">
    <property type="protein sequence ID" value="GCE16963.1"/>
    <property type="molecule type" value="Genomic_DNA"/>
</dbReference>
<gene>
    <name evidence="3" type="ORF">KDK_07630</name>
    <name evidence="4" type="ORF">KDK_17840</name>
    <name evidence="5" type="ORF">KDK_41100</name>
    <name evidence="6" type="ORF">KDK_45340</name>
    <name evidence="7" type="ORF">KDK_58960</name>
    <name evidence="8" type="ORF">KDK_66750</name>
    <name evidence="9" type="ORF">KDK_72490</name>
</gene>
<dbReference type="PANTHER" id="PTHR30007">
    <property type="entry name" value="PHP DOMAIN PROTEIN"/>
    <property type="match status" value="1"/>
</dbReference>
<dbReference type="EMBL" id="BIFS01000002">
    <property type="protein sequence ID" value="GCE23449.1"/>
    <property type="molecule type" value="Genomic_DNA"/>
</dbReference>
<dbReference type="EMBL" id="BIFS01000002">
    <property type="protein sequence ID" value="GCE22096.1"/>
    <property type="molecule type" value="Genomic_DNA"/>
</dbReference>
<dbReference type="EMBL" id="BIFS01000001">
    <property type="protein sequence ID" value="GCE17984.1"/>
    <property type="molecule type" value="Genomic_DNA"/>
</dbReference>
<dbReference type="RefSeq" id="WP_126548740.1">
    <property type="nucleotide sequence ID" value="NZ_BIFS01000001.1"/>
</dbReference>
<dbReference type="EMBL" id="BIFS01000001">
    <property type="protein sequence ID" value="GCE20310.1"/>
    <property type="molecule type" value="Genomic_DNA"/>
</dbReference>
<protein>
    <submittedName>
        <fullName evidence="8">IS5 family transposase ISMac11</fullName>
    </submittedName>
</protein>
<reference evidence="10" key="1">
    <citation type="submission" date="2018-12" db="EMBL/GenBank/DDBJ databases">
        <title>Tengunoibacter tsumagoiensis gen. nov., sp. nov., Dictyobacter kobayashii sp. nov., D. alpinus sp. nov., and D. joshuensis sp. nov. and description of Dictyobacteraceae fam. nov. within the order Ktedonobacterales isolated from Tengu-no-mugimeshi.</title>
        <authorList>
            <person name="Wang C.M."/>
            <person name="Zheng Y."/>
            <person name="Sakai Y."/>
            <person name="Toyoda A."/>
            <person name="Minakuchi Y."/>
            <person name="Abe K."/>
            <person name="Yokota A."/>
            <person name="Yabe S."/>
        </authorList>
    </citation>
    <scope>NUCLEOTIDE SEQUENCE [LARGE SCALE GENOMIC DNA]</scope>
    <source>
        <strain evidence="10">Uno11</strain>
    </source>
</reference>
<evidence type="ECO:0000313" key="7">
    <source>
        <dbReference type="EMBL" id="GCE22096.1"/>
    </source>
</evidence>
<dbReference type="InterPro" id="IPR002559">
    <property type="entry name" value="Transposase_11"/>
</dbReference>
<comment type="caution">
    <text evidence="8">The sequence shown here is derived from an EMBL/GenBank/DDBJ whole genome shotgun (WGS) entry which is preliminary data.</text>
</comment>
<evidence type="ECO:0000259" key="2">
    <source>
        <dbReference type="Pfam" id="PF13340"/>
    </source>
</evidence>
<dbReference type="GO" id="GO:0003677">
    <property type="term" value="F:DNA binding"/>
    <property type="evidence" value="ECO:0007669"/>
    <property type="project" value="InterPro"/>
</dbReference>
<evidence type="ECO:0000313" key="8">
    <source>
        <dbReference type="EMBL" id="GCE22875.1"/>
    </source>
</evidence>
<dbReference type="OrthoDB" id="156873at2"/>
<dbReference type="AlphaFoldDB" id="A0A402AUX2"/>
<dbReference type="Pfam" id="PF13340">
    <property type="entry name" value="DUF4096"/>
    <property type="match status" value="1"/>
</dbReference>
<dbReference type="InterPro" id="IPR025161">
    <property type="entry name" value="IS402-like_dom"/>
</dbReference>
<evidence type="ECO:0000313" key="5">
    <source>
        <dbReference type="EMBL" id="GCE20310.1"/>
    </source>
</evidence>
<reference evidence="8" key="2">
    <citation type="journal article" date="2019" name="Int. J. Syst. Evol. Microbiol.">
        <title>Tengunoibacter tsumagoiensis gen. nov., sp. nov., Dictyobacter kobayashii sp. nov., Dictyobacter alpinus sp. nov., and description of Dictyobacteraceae fam. nov. within the order Ktedonobacterales isolated from Tengu-no-mugimeshi, a soil-like granular mass of micro-organisms, and emended descriptions of the genera Ktedonobacter and Dictyobacter.</title>
        <authorList>
            <person name="Wang C."/>
            <person name="Zheng Y."/>
            <person name="Sakai Y."/>
            <person name="Toyoda A."/>
            <person name="Minakuchi Y."/>
            <person name="Abe K."/>
            <person name="Yokota A."/>
            <person name="Yabe S."/>
        </authorList>
    </citation>
    <scope>NUCLEOTIDE SEQUENCE</scope>
    <source>
        <strain evidence="8">Uno11</strain>
    </source>
</reference>
<dbReference type="PANTHER" id="PTHR30007:SF0">
    <property type="entry name" value="TRANSPOSASE"/>
    <property type="match status" value="1"/>
</dbReference>
<evidence type="ECO:0000313" key="10">
    <source>
        <dbReference type="Proteomes" id="UP000287188"/>
    </source>
</evidence>
<evidence type="ECO:0000313" key="4">
    <source>
        <dbReference type="EMBL" id="GCE17984.1"/>
    </source>
</evidence>
<evidence type="ECO:0000259" key="1">
    <source>
        <dbReference type="Pfam" id="PF01609"/>
    </source>
</evidence>
<accession>A0A402AUX2</accession>
<feature type="domain" description="Transposase IS4-like" evidence="1">
    <location>
        <begin position="104"/>
        <end position="267"/>
    </location>
</feature>
<dbReference type="GO" id="GO:0004803">
    <property type="term" value="F:transposase activity"/>
    <property type="evidence" value="ECO:0007669"/>
    <property type="project" value="InterPro"/>
</dbReference>
<dbReference type="GO" id="GO:0006313">
    <property type="term" value="P:DNA transposition"/>
    <property type="evidence" value="ECO:0007669"/>
    <property type="project" value="InterPro"/>
</dbReference>
<evidence type="ECO:0000313" key="9">
    <source>
        <dbReference type="EMBL" id="GCE23449.1"/>
    </source>
</evidence>
<proteinExistence type="predicted"/>
<dbReference type="Proteomes" id="UP000287188">
    <property type="component" value="Unassembled WGS sequence"/>
</dbReference>
<keyword evidence="10" id="KW-1185">Reference proteome</keyword>
<dbReference type="NCBIfam" id="NF033580">
    <property type="entry name" value="transpos_IS5_3"/>
    <property type="match status" value="1"/>
</dbReference>
<sequence length="278" mass="32292">MVRTRPWEVSDELWERVRPLIPERPPHPKGGRPAADDRKMFAAIVYVLRTGIQWNALPRELGASSTVYDRFREWEAQGVFERLWQAGLQHYDDLVGISWDWQSADSSTVKAPFARAAVGPAPTDRGKQGTKRSILCDRRGLPLALCIDGANRHDSKLLFSTLDALVAEQPEPTVEHPQNLCLDAAYDHEAIYGELYERGYEPHVRLNRKYHTWYQPPQEEANSLEPGKTPRRWVVERFFSWLNRWRRLLVRWEKLGQTYQAFLQLACGLICFQYASHH</sequence>
<dbReference type="EMBL" id="BIFS01000001">
    <property type="protein sequence ID" value="GCE20734.1"/>
    <property type="molecule type" value="Genomic_DNA"/>
</dbReference>
<organism evidence="8 10">
    <name type="scientific">Dictyobacter kobayashii</name>
    <dbReference type="NCBI Taxonomy" id="2014872"/>
    <lineage>
        <taxon>Bacteria</taxon>
        <taxon>Bacillati</taxon>
        <taxon>Chloroflexota</taxon>
        <taxon>Ktedonobacteria</taxon>
        <taxon>Ktedonobacterales</taxon>
        <taxon>Dictyobacteraceae</taxon>
        <taxon>Dictyobacter</taxon>
    </lineage>
</organism>
<evidence type="ECO:0000313" key="3">
    <source>
        <dbReference type="EMBL" id="GCE16963.1"/>
    </source>
</evidence>